<dbReference type="InterPro" id="IPR011856">
    <property type="entry name" value="tRNA_endonuc-like_dom_sf"/>
</dbReference>
<dbReference type="Proteomes" id="UP000238655">
    <property type="component" value="Chromosome 1"/>
</dbReference>
<organism evidence="5 6">
    <name type="scientific">Burkholderia contaminans</name>
    <dbReference type="NCBI Taxonomy" id="488447"/>
    <lineage>
        <taxon>Bacteria</taxon>
        <taxon>Pseudomonadati</taxon>
        <taxon>Pseudomonadota</taxon>
        <taxon>Betaproteobacteria</taxon>
        <taxon>Burkholderiales</taxon>
        <taxon>Burkholderiaceae</taxon>
        <taxon>Burkholderia</taxon>
        <taxon>Burkholderia cepacia complex</taxon>
    </lineage>
</organism>
<evidence type="ECO:0000256" key="1">
    <source>
        <dbReference type="ARBA" id="ARBA00001946"/>
    </source>
</evidence>
<dbReference type="InterPro" id="IPR014883">
    <property type="entry name" value="VRR_NUC"/>
</dbReference>
<dbReference type="Gene3D" id="3.40.1350.10">
    <property type="match status" value="1"/>
</dbReference>
<dbReference type="GO" id="GO:0003676">
    <property type="term" value="F:nucleic acid binding"/>
    <property type="evidence" value="ECO:0007669"/>
    <property type="project" value="InterPro"/>
</dbReference>
<name>A0A2S5DRP7_9BURK</name>
<accession>A0A2S5DRP7</accession>
<proteinExistence type="predicted"/>
<dbReference type="GO" id="GO:0016788">
    <property type="term" value="F:hydrolase activity, acting on ester bonds"/>
    <property type="evidence" value="ECO:0007669"/>
    <property type="project" value="InterPro"/>
</dbReference>
<comment type="caution">
    <text evidence="5">The sequence shown here is derived from an EMBL/GenBank/DDBJ whole genome shotgun (WGS) entry which is preliminary data.</text>
</comment>
<keyword evidence="2" id="KW-0540">Nuclease</keyword>
<evidence type="ECO:0000256" key="3">
    <source>
        <dbReference type="ARBA" id="ARBA00022801"/>
    </source>
</evidence>
<comment type="cofactor">
    <cofactor evidence="1">
        <name>Mg(2+)</name>
        <dbReference type="ChEBI" id="CHEBI:18420"/>
    </cofactor>
</comment>
<dbReference type="AlphaFoldDB" id="A0A2S5DRP7"/>
<evidence type="ECO:0000256" key="2">
    <source>
        <dbReference type="ARBA" id="ARBA00022722"/>
    </source>
</evidence>
<dbReference type="GO" id="GO:0004518">
    <property type="term" value="F:nuclease activity"/>
    <property type="evidence" value="ECO:0007669"/>
    <property type="project" value="UniProtKB-KW"/>
</dbReference>
<reference evidence="5 6" key="1">
    <citation type="submission" date="2018-01" db="EMBL/GenBank/DDBJ databases">
        <title>Successful Treatment of Persistent Burkholderia cepacia Bacteremia with Ceftazidime-Avibactam.</title>
        <authorList>
            <person name="Tamma P."/>
            <person name="Fan Y."/>
            <person name="Bergman Y."/>
            <person name="Sick-Samuels A."/>
            <person name="Hsu A."/>
            <person name="Timp W."/>
            <person name="Simner P."/>
        </authorList>
    </citation>
    <scope>NUCLEOTIDE SEQUENCE [LARGE SCALE GENOMIC DNA]</scope>
    <source>
        <strain evidence="5 6">170816</strain>
    </source>
</reference>
<feature type="domain" description="VRR-NUC" evidence="4">
    <location>
        <begin position="1"/>
        <end position="114"/>
    </location>
</feature>
<evidence type="ECO:0000259" key="4">
    <source>
        <dbReference type="SMART" id="SM00990"/>
    </source>
</evidence>
<dbReference type="EMBL" id="PQVP01000002">
    <property type="protein sequence ID" value="POZ81722.1"/>
    <property type="molecule type" value="Genomic_DNA"/>
</dbReference>
<evidence type="ECO:0000313" key="6">
    <source>
        <dbReference type="Proteomes" id="UP000238655"/>
    </source>
</evidence>
<keyword evidence="3" id="KW-0378">Hydrolase</keyword>
<dbReference type="RefSeq" id="WP_089460829.1">
    <property type="nucleotide sequence ID" value="NZ_CM009575.1"/>
</dbReference>
<evidence type="ECO:0000313" key="5">
    <source>
        <dbReference type="EMBL" id="POZ81722.1"/>
    </source>
</evidence>
<dbReference type="SMART" id="SM00990">
    <property type="entry name" value="VRR_NUC"/>
    <property type="match status" value="1"/>
</dbReference>
<gene>
    <name evidence="5" type="ORF">C3743_15525</name>
</gene>
<sequence>MRESDIENYLVARVKALGGEVRKVKWIGRRGAPDRIVMLPARGKCPTAAEVLRYRDEHCCRMEDAKRALDQRRAPLTVWVELKAPGVPPEAHQVREHERMRAAGQYVEVVDSFSRVDEVLA</sequence>
<protein>
    <recommendedName>
        <fullName evidence="4">VRR-NUC domain-containing protein</fullName>
    </recommendedName>
</protein>